<evidence type="ECO:0000313" key="1">
    <source>
        <dbReference type="EMBL" id="KAI9272946.1"/>
    </source>
</evidence>
<keyword evidence="2" id="KW-1185">Reference proteome</keyword>
<dbReference type="Proteomes" id="UP001209540">
    <property type="component" value="Unassembled WGS sequence"/>
</dbReference>
<dbReference type="AlphaFoldDB" id="A0AAD5KPM3"/>
<gene>
    <name evidence="1" type="ORF">BDA99DRAFT_533780</name>
</gene>
<name>A0AAD5KPM3_9FUNG</name>
<protein>
    <submittedName>
        <fullName evidence="1">Uncharacterized protein</fullName>
    </submittedName>
</protein>
<organism evidence="1 2">
    <name type="scientific">Phascolomyces articulosus</name>
    <dbReference type="NCBI Taxonomy" id="60185"/>
    <lineage>
        <taxon>Eukaryota</taxon>
        <taxon>Fungi</taxon>
        <taxon>Fungi incertae sedis</taxon>
        <taxon>Mucoromycota</taxon>
        <taxon>Mucoromycotina</taxon>
        <taxon>Mucoromycetes</taxon>
        <taxon>Mucorales</taxon>
        <taxon>Lichtheimiaceae</taxon>
        <taxon>Phascolomyces</taxon>
    </lineage>
</organism>
<accession>A0AAD5KPM3</accession>
<proteinExistence type="predicted"/>
<dbReference type="EMBL" id="JAIXMP010000005">
    <property type="protein sequence ID" value="KAI9272946.1"/>
    <property type="molecule type" value="Genomic_DNA"/>
</dbReference>
<sequence length="170" mass="19040">MSRKEILQGDVLFRSKDEEGEGLLNIMLLMMIYLRMVHRIIIKYTFLYDIFDMVIVDVNKNECCCFNGLIVADDNDDDNVDIFGVLLSGPNLFDDIDVPAAVNAGDELHNEEEFDKGEYNKDDDDDDVDERDGDDVVVFVATGRTCCSRIEDGCVIVVVLCMCNDGSACA</sequence>
<comment type="caution">
    <text evidence="1">The sequence shown here is derived from an EMBL/GenBank/DDBJ whole genome shotgun (WGS) entry which is preliminary data.</text>
</comment>
<reference evidence="1" key="2">
    <citation type="submission" date="2023-02" db="EMBL/GenBank/DDBJ databases">
        <authorList>
            <consortium name="DOE Joint Genome Institute"/>
            <person name="Mondo S.J."/>
            <person name="Chang Y."/>
            <person name="Wang Y."/>
            <person name="Ahrendt S."/>
            <person name="Andreopoulos W."/>
            <person name="Barry K."/>
            <person name="Beard J."/>
            <person name="Benny G.L."/>
            <person name="Blankenship S."/>
            <person name="Bonito G."/>
            <person name="Cuomo C."/>
            <person name="Desiro A."/>
            <person name="Gervers K.A."/>
            <person name="Hundley H."/>
            <person name="Kuo A."/>
            <person name="LaButti K."/>
            <person name="Lang B.F."/>
            <person name="Lipzen A."/>
            <person name="O'Donnell K."/>
            <person name="Pangilinan J."/>
            <person name="Reynolds N."/>
            <person name="Sandor L."/>
            <person name="Smith M.W."/>
            <person name="Tsang A."/>
            <person name="Grigoriev I.V."/>
            <person name="Stajich J.E."/>
            <person name="Spatafora J.W."/>
        </authorList>
    </citation>
    <scope>NUCLEOTIDE SEQUENCE</scope>
    <source>
        <strain evidence="1">RSA 2281</strain>
    </source>
</reference>
<reference evidence="1" key="1">
    <citation type="journal article" date="2022" name="IScience">
        <title>Evolution of zygomycete secretomes and the origins of terrestrial fungal ecologies.</title>
        <authorList>
            <person name="Chang Y."/>
            <person name="Wang Y."/>
            <person name="Mondo S."/>
            <person name="Ahrendt S."/>
            <person name="Andreopoulos W."/>
            <person name="Barry K."/>
            <person name="Beard J."/>
            <person name="Benny G.L."/>
            <person name="Blankenship S."/>
            <person name="Bonito G."/>
            <person name="Cuomo C."/>
            <person name="Desiro A."/>
            <person name="Gervers K.A."/>
            <person name="Hundley H."/>
            <person name="Kuo A."/>
            <person name="LaButti K."/>
            <person name="Lang B.F."/>
            <person name="Lipzen A."/>
            <person name="O'Donnell K."/>
            <person name="Pangilinan J."/>
            <person name="Reynolds N."/>
            <person name="Sandor L."/>
            <person name="Smith M.E."/>
            <person name="Tsang A."/>
            <person name="Grigoriev I.V."/>
            <person name="Stajich J.E."/>
            <person name="Spatafora J.W."/>
        </authorList>
    </citation>
    <scope>NUCLEOTIDE SEQUENCE</scope>
    <source>
        <strain evidence="1">RSA 2281</strain>
    </source>
</reference>
<evidence type="ECO:0000313" key="2">
    <source>
        <dbReference type="Proteomes" id="UP001209540"/>
    </source>
</evidence>